<feature type="region of interest" description="Disordered" evidence="1">
    <location>
        <begin position="92"/>
        <end position="140"/>
    </location>
</feature>
<evidence type="ECO:0000256" key="2">
    <source>
        <dbReference type="SAM" id="Phobius"/>
    </source>
</evidence>
<evidence type="ECO:0000256" key="1">
    <source>
        <dbReference type="SAM" id="MobiDB-lite"/>
    </source>
</evidence>
<evidence type="ECO:0000313" key="3">
    <source>
        <dbReference type="EMBL" id="KAJ8024589.1"/>
    </source>
</evidence>
<feature type="compositionally biased region" description="Polar residues" evidence="1">
    <location>
        <begin position="102"/>
        <end position="122"/>
    </location>
</feature>
<feature type="compositionally biased region" description="Basic and acidic residues" evidence="1">
    <location>
        <begin position="277"/>
        <end position="289"/>
    </location>
</feature>
<feature type="region of interest" description="Disordered" evidence="1">
    <location>
        <begin position="468"/>
        <end position="493"/>
    </location>
</feature>
<protein>
    <submittedName>
        <fullName evidence="3">Uncharacterized protein</fullName>
    </submittedName>
</protein>
<feature type="compositionally biased region" description="Low complexity" evidence="1">
    <location>
        <begin position="318"/>
        <end position="330"/>
    </location>
</feature>
<keyword evidence="2" id="KW-1133">Transmembrane helix</keyword>
<name>A0A9Q1BGS1_HOLLE</name>
<feature type="compositionally biased region" description="Polar residues" evidence="1">
    <location>
        <begin position="437"/>
        <end position="447"/>
    </location>
</feature>
<feature type="region of interest" description="Disordered" evidence="1">
    <location>
        <begin position="209"/>
        <end position="237"/>
    </location>
</feature>
<comment type="caution">
    <text evidence="3">The sequence shown here is derived from an EMBL/GenBank/DDBJ whole genome shotgun (WGS) entry which is preliminary data.</text>
</comment>
<feature type="compositionally biased region" description="Basic residues" evidence="1">
    <location>
        <begin position="381"/>
        <end position="393"/>
    </location>
</feature>
<feature type="region of interest" description="Disordered" evidence="1">
    <location>
        <begin position="277"/>
        <end position="416"/>
    </location>
</feature>
<organism evidence="3 4">
    <name type="scientific">Holothuria leucospilota</name>
    <name type="common">Black long sea cucumber</name>
    <name type="synonym">Mertensiothuria leucospilota</name>
    <dbReference type="NCBI Taxonomy" id="206669"/>
    <lineage>
        <taxon>Eukaryota</taxon>
        <taxon>Metazoa</taxon>
        <taxon>Echinodermata</taxon>
        <taxon>Eleutherozoa</taxon>
        <taxon>Echinozoa</taxon>
        <taxon>Holothuroidea</taxon>
        <taxon>Aspidochirotacea</taxon>
        <taxon>Aspidochirotida</taxon>
        <taxon>Holothuriidae</taxon>
        <taxon>Holothuria</taxon>
    </lineage>
</organism>
<accession>A0A9Q1BGS1</accession>
<sequence>MDFSWIFEEIICLFFLLVVYCLLGEIGERLQSLRFPNGRGIFKNSIPSNPPKGGPRKSRSRQKERKRGRKDQVTWQDLTQVILSILQEDTPQEDGAVDITDRSTGGSTQPPTDVNNDCSSSDIGPYKKNGPQKKTQAELSQRKLTTETVITGQDSLAAIEVSVVQEESSPSKINFQPDELHLQGGCLAERDVTPAGEGTAAQESLPQKLTARPEGSVMPESKKKTKQLKKKGWMSKKKDLKSPWADWKKTTECKTLVEDLKSPRKIFWYPYQLDTSKTGEKLPKDDTANKEQVAPSLPDNKDERLNKLPEEQSDKESGSTSEQSSEVSSSDIKTQEESDGDKTTSDETTKSEKEIPPDVLRISLVETIYESKAVISGKPTKAGKKKTLGHKTKNSQGSGPTTNTASSAEVLPPNKNVLESCKSHITTVSEAQLKEQGPSSPETATNKTRVEDVSGKLDKDVVHAASPTCDETTLKNTVPARSSPSSDVPGSLEPDADLLERRQLAKIGRKQRAKIRKRIAQEAAQTAIKLRQRLITTDDGEIVINRDQEDWAEVVGLPFSITVSFVLKYCYCYSRLVNFQGIQDL</sequence>
<feature type="compositionally biased region" description="Basic and acidic residues" evidence="1">
    <location>
        <begin position="333"/>
        <end position="356"/>
    </location>
</feature>
<keyword evidence="4" id="KW-1185">Reference proteome</keyword>
<keyword evidence="2" id="KW-0472">Membrane</keyword>
<feature type="compositionally biased region" description="Basic residues" evidence="1">
    <location>
        <begin position="54"/>
        <end position="69"/>
    </location>
</feature>
<dbReference type="Proteomes" id="UP001152320">
    <property type="component" value="Chromosome 18"/>
</dbReference>
<reference evidence="3" key="1">
    <citation type="submission" date="2021-10" db="EMBL/GenBank/DDBJ databases">
        <title>Tropical sea cucumber genome reveals ecological adaptation and Cuvierian tubules defense mechanism.</title>
        <authorList>
            <person name="Chen T."/>
        </authorList>
    </citation>
    <scope>NUCLEOTIDE SEQUENCE</scope>
    <source>
        <strain evidence="3">Nanhai2018</strain>
        <tissue evidence="3">Muscle</tissue>
    </source>
</reference>
<feature type="compositionally biased region" description="Polar residues" evidence="1">
    <location>
        <begin position="469"/>
        <end position="488"/>
    </location>
</feature>
<feature type="compositionally biased region" description="Basic residues" evidence="1">
    <location>
        <begin position="223"/>
        <end position="235"/>
    </location>
</feature>
<feature type="transmembrane region" description="Helical" evidence="2">
    <location>
        <begin position="6"/>
        <end position="24"/>
    </location>
</feature>
<keyword evidence="2" id="KW-0812">Transmembrane</keyword>
<feature type="region of interest" description="Disordered" evidence="1">
    <location>
        <begin position="40"/>
        <end position="72"/>
    </location>
</feature>
<proteinExistence type="predicted"/>
<feature type="region of interest" description="Disordered" evidence="1">
    <location>
        <begin position="429"/>
        <end position="454"/>
    </location>
</feature>
<gene>
    <name evidence="3" type="ORF">HOLleu_34534</name>
</gene>
<feature type="compositionally biased region" description="Basic and acidic residues" evidence="1">
    <location>
        <begin position="299"/>
        <end position="317"/>
    </location>
</feature>
<dbReference type="AlphaFoldDB" id="A0A9Q1BGS1"/>
<evidence type="ECO:0000313" key="4">
    <source>
        <dbReference type="Proteomes" id="UP001152320"/>
    </source>
</evidence>
<feature type="compositionally biased region" description="Polar residues" evidence="1">
    <location>
        <begin position="394"/>
        <end position="407"/>
    </location>
</feature>
<dbReference type="EMBL" id="JAIZAY010000018">
    <property type="protein sequence ID" value="KAJ8024589.1"/>
    <property type="molecule type" value="Genomic_DNA"/>
</dbReference>